<evidence type="ECO:0000313" key="4">
    <source>
        <dbReference type="EMBL" id="TYT23622.1"/>
    </source>
</evidence>
<sequence length="295" mass="30870">MKFPIPTAALLAGMAIAPAFAATPIDETRPLDPRGNLEVSNVKGRIEVRAWDRPEVHITGSLGDGVERLQIEGDRNSLEVRVRYPRNGRNAEPTTLLLSVPRQVDLEIEGVAVDIDVAGVAGGELDISSVSGEVVAVGAPREADIGSVSGNLQLNLNSHKLDLESVSGNVSLRGRIDGEISAETVSGDIRIETRGEAARRLSTSSVSGNASYTGGLAEGGRISAESVSGDIRLALPESLSARVHAESFSGDLRAPGARIDKPKYGPGSSFEHTYGSGSGEIHVETFSGSAELVLE</sequence>
<comment type="caution">
    <text evidence="4">The sequence shown here is derived from an EMBL/GenBank/DDBJ whole genome shotgun (WGS) entry which is preliminary data.</text>
</comment>
<gene>
    <name evidence="4" type="ORF">FZO89_15375</name>
</gene>
<dbReference type="AlphaFoldDB" id="A0A5D4XL71"/>
<name>A0A5D4XL71_9GAMM</name>
<reference evidence="4 5" key="1">
    <citation type="submission" date="2019-08" db="EMBL/GenBank/DDBJ databases">
        <title>Luteimonas viscosus sp. nov., isolated from soil of a sunflower field.</title>
        <authorList>
            <person name="Jianli Z."/>
            <person name="Ying Z."/>
        </authorList>
    </citation>
    <scope>NUCLEOTIDE SEQUENCE [LARGE SCALE GENOMIC DNA]</scope>
    <source>
        <strain evidence="4 5">XBU10</strain>
    </source>
</reference>
<evidence type="ECO:0000256" key="2">
    <source>
        <dbReference type="SAM" id="SignalP"/>
    </source>
</evidence>
<feature type="signal peptide" evidence="2">
    <location>
        <begin position="1"/>
        <end position="21"/>
    </location>
</feature>
<feature type="domain" description="DUF4097" evidence="3">
    <location>
        <begin position="112"/>
        <end position="211"/>
    </location>
</feature>
<protein>
    <submittedName>
        <fullName evidence="4">DUF4097 domain-containing protein</fullName>
    </submittedName>
</protein>
<keyword evidence="2" id="KW-0732">Signal</keyword>
<dbReference type="EMBL" id="VTFT01000002">
    <property type="protein sequence ID" value="TYT23622.1"/>
    <property type="molecule type" value="Genomic_DNA"/>
</dbReference>
<accession>A0A5D4XL71</accession>
<evidence type="ECO:0000256" key="1">
    <source>
        <dbReference type="SAM" id="MobiDB-lite"/>
    </source>
</evidence>
<dbReference type="OrthoDB" id="7056452at2"/>
<dbReference type="Pfam" id="PF13349">
    <property type="entry name" value="DUF4097"/>
    <property type="match status" value="2"/>
</dbReference>
<dbReference type="Proteomes" id="UP000324973">
    <property type="component" value="Unassembled WGS sequence"/>
</dbReference>
<dbReference type="InterPro" id="IPR025164">
    <property type="entry name" value="Toastrack_DUF4097"/>
</dbReference>
<organism evidence="4 5">
    <name type="scientific">Luteimonas viscosa</name>
    <dbReference type="NCBI Taxonomy" id="1132694"/>
    <lineage>
        <taxon>Bacteria</taxon>
        <taxon>Pseudomonadati</taxon>
        <taxon>Pseudomonadota</taxon>
        <taxon>Gammaproteobacteria</taxon>
        <taxon>Lysobacterales</taxon>
        <taxon>Lysobacteraceae</taxon>
        <taxon>Luteimonas</taxon>
    </lineage>
</organism>
<keyword evidence="5" id="KW-1185">Reference proteome</keyword>
<proteinExistence type="predicted"/>
<dbReference type="RefSeq" id="WP_149104318.1">
    <property type="nucleotide sequence ID" value="NZ_VTFT01000002.1"/>
</dbReference>
<dbReference type="Gene3D" id="2.160.20.120">
    <property type="match status" value="1"/>
</dbReference>
<evidence type="ECO:0000313" key="5">
    <source>
        <dbReference type="Proteomes" id="UP000324973"/>
    </source>
</evidence>
<feature type="chain" id="PRO_5022666572" evidence="2">
    <location>
        <begin position="22"/>
        <end position="295"/>
    </location>
</feature>
<evidence type="ECO:0000259" key="3">
    <source>
        <dbReference type="Pfam" id="PF13349"/>
    </source>
</evidence>
<feature type="region of interest" description="Disordered" evidence="1">
    <location>
        <begin position="257"/>
        <end position="276"/>
    </location>
</feature>
<feature type="domain" description="DUF4097" evidence="3">
    <location>
        <begin position="220"/>
        <end position="288"/>
    </location>
</feature>